<dbReference type="PANTHER" id="PTHR34700">
    <property type="entry name" value="POTASSIUM BINDING PROTEIN KBP"/>
    <property type="match status" value="1"/>
</dbReference>
<dbReference type="CDD" id="cd00118">
    <property type="entry name" value="LysM"/>
    <property type="match status" value="1"/>
</dbReference>
<keyword evidence="1" id="KW-0175">Coiled coil</keyword>
<comment type="caution">
    <text evidence="3">The sequence shown here is derived from an EMBL/GenBank/DDBJ whole genome shotgun (WGS) entry which is preliminary data.</text>
</comment>
<dbReference type="Pfam" id="PF01476">
    <property type="entry name" value="LysM"/>
    <property type="match status" value="1"/>
</dbReference>
<gene>
    <name evidence="3" type="ORF">ENL21_09435</name>
</gene>
<evidence type="ECO:0000259" key="2">
    <source>
        <dbReference type="PROSITE" id="PS51782"/>
    </source>
</evidence>
<dbReference type="InterPro" id="IPR036779">
    <property type="entry name" value="LysM_dom_sf"/>
</dbReference>
<reference evidence="3" key="1">
    <citation type="journal article" date="2020" name="mSystems">
        <title>Genome- and Community-Level Interaction Insights into Carbon Utilization and Element Cycling Functions of Hydrothermarchaeota in Hydrothermal Sediment.</title>
        <authorList>
            <person name="Zhou Z."/>
            <person name="Liu Y."/>
            <person name="Xu W."/>
            <person name="Pan J."/>
            <person name="Luo Z.H."/>
            <person name="Li M."/>
        </authorList>
    </citation>
    <scope>NUCLEOTIDE SEQUENCE [LARGE SCALE GENOMIC DNA]</scope>
    <source>
        <strain evidence="3">HyVt-76</strain>
    </source>
</reference>
<feature type="non-terminal residue" evidence="3">
    <location>
        <position position="254"/>
    </location>
</feature>
<dbReference type="InterPro" id="IPR052196">
    <property type="entry name" value="Bact_Kbp"/>
</dbReference>
<accession>A0A7V5LJP9</accession>
<sequence length="254" mass="29377">MKIRLAVILSLFLSLVFANVVLAQYSYNYEEMTQEQYNALLAEWQQRLDTAKKGIAEEEAKIEQLKKEYDALQAEIDQTWQEIFQIAESNNAAYNAYKGNLEQLRDEVRAFLNLSPEEIYSKSNELNELEARLEELKKDPFSSMTEQQKLIAEIESLIEQAKEKAKTAVPPTYTVMKGDYLWKIAGKEDIYSNPMAWWRIYTSNLDQIKNPDLIYPNQVLAIPRVVGPNEHLVQKGEFLSKIASYPNVYGDSFK</sequence>
<dbReference type="InterPro" id="IPR018392">
    <property type="entry name" value="LysM"/>
</dbReference>
<dbReference type="EMBL" id="DRTD01000705">
    <property type="protein sequence ID" value="HHE55992.1"/>
    <property type="molecule type" value="Genomic_DNA"/>
</dbReference>
<evidence type="ECO:0000256" key="1">
    <source>
        <dbReference type="SAM" id="Coils"/>
    </source>
</evidence>
<protein>
    <submittedName>
        <fullName evidence="3">LysM peptidoglycan-binding domain-containing protein</fullName>
    </submittedName>
</protein>
<dbReference type="SUPFAM" id="SSF54106">
    <property type="entry name" value="LysM domain"/>
    <property type="match status" value="1"/>
</dbReference>
<dbReference type="Gene3D" id="1.10.287.1490">
    <property type="match status" value="1"/>
</dbReference>
<evidence type="ECO:0000313" key="3">
    <source>
        <dbReference type="EMBL" id="HHE55992.1"/>
    </source>
</evidence>
<feature type="domain" description="LysM" evidence="2">
    <location>
        <begin position="171"/>
        <end position="222"/>
    </location>
</feature>
<proteinExistence type="predicted"/>
<dbReference type="AlphaFoldDB" id="A0A7V5LJP9"/>
<name>A0A7V5LJP9_CALAY</name>
<feature type="coiled-coil region" evidence="1">
    <location>
        <begin position="41"/>
        <end position="164"/>
    </location>
</feature>
<organism evidence="3">
    <name type="scientific">Caldithrix abyssi</name>
    <dbReference type="NCBI Taxonomy" id="187145"/>
    <lineage>
        <taxon>Bacteria</taxon>
        <taxon>Pseudomonadati</taxon>
        <taxon>Calditrichota</taxon>
        <taxon>Calditrichia</taxon>
        <taxon>Calditrichales</taxon>
        <taxon>Calditrichaceae</taxon>
        <taxon>Caldithrix</taxon>
    </lineage>
</organism>
<dbReference type="PROSITE" id="PS51782">
    <property type="entry name" value="LYSM"/>
    <property type="match status" value="1"/>
</dbReference>
<dbReference type="Proteomes" id="UP000886111">
    <property type="component" value="Unassembled WGS sequence"/>
</dbReference>
<dbReference type="Gene3D" id="3.10.350.10">
    <property type="entry name" value="LysM domain"/>
    <property type="match status" value="1"/>
</dbReference>
<dbReference type="PANTHER" id="PTHR34700:SF4">
    <property type="entry name" value="PHAGE-LIKE ELEMENT PBSX PROTEIN XKDP"/>
    <property type="match status" value="1"/>
</dbReference>